<accession>A0AAD7LDE5</accession>
<keyword evidence="2" id="KW-1185">Reference proteome</keyword>
<dbReference type="Proteomes" id="UP001163823">
    <property type="component" value="Chromosome 9"/>
</dbReference>
<dbReference type="AlphaFoldDB" id="A0AAD7LDE5"/>
<organism evidence="1 2">
    <name type="scientific">Quillaja saponaria</name>
    <name type="common">Soap bark tree</name>
    <dbReference type="NCBI Taxonomy" id="32244"/>
    <lineage>
        <taxon>Eukaryota</taxon>
        <taxon>Viridiplantae</taxon>
        <taxon>Streptophyta</taxon>
        <taxon>Embryophyta</taxon>
        <taxon>Tracheophyta</taxon>
        <taxon>Spermatophyta</taxon>
        <taxon>Magnoliopsida</taxon>
        <taxon>eudicotyledons</taxon>
        <taxon>Gunneridae</taxon>
        <taxon>Pentapetalae</taxon>
        <taxon>rosids</taxon>
        <taxon>fabids</taxon>
        <taxon>Fabales</taxon>
        <taxon>Quillajaceae</taxon>
        <taxon>Quillaja</taxon>
    </lineage>
</organism>
<reference evidence="1" key="1">
    <citation type="journal article" date="2023" name="Science">
        <title>Elucidation of the pathway for biosynthesis of saponin adjuvants from the soapbark tree.</title>
        <authorList>
            <person name="Reed J."/>
            <person name="Orme A."/>
            <person name="El-Demerdash A."/>
            <person name="Owen C."/>
            <person name="Martin L.B.B."/>
            <person name="Misra R.C."/>
            <person name="Kikuchi S."/>
            <person name="Rejzek M."/>
            <person name="Martin A.C."/>
            <person name="Harkess A."/>
            <person name="Leebens-Mack J."/>
            <person name="Louveau T."/>
            <person name="Stephenson M.J."/>
            <person name="Osbourn A."/>
        </authorList>
    </citation>
    <scope>NUCLEOTIDE SEQUENCE</scope>
    <source>
        <strain evidence="1">S10</strain>
    </source>
</reference>
<evidence type="ECO:0000313" key="2">
    <source>
        <dbReference type="Proteomes" id="UP001163823"/>
    </source>
</evidence>
<dbReference type="EMBL" id="JARAOO010000009">
    <property type="protein sequence ID" value="KAJ7955351.1"/>
    <property type="molecule type" value="Genomic_DNA"/>
</dbReference>
<protein>
    <submittedName>
        <fullName evidence="1">Uncharacterized protein</fullName>
    </submittedName>
</protein>
<gene>
    <name evidence="1" type="ORF">O6P43_021958</name>
</gene>
<name>A0AAD7LDE5_QUISA</name>
<dbReference type="KEGG" id="qsa:O6P43_021958"/>
<proteinExistence type="predicted"/>
<comment type="caution">
    <text evidence="1">The sequence shown here is derived from an EMBL/GenBank/DDBJ whole genome shotgun (WGS) entry which is preliminary data.</text>
</comment>
<evidence type="ECO:0000313" key="1">
    <source>
        <dbReference type="EMBL" id="KAJ7955351.1"/>
    </source>
</evidence>
<sequence>MQHHKVQSKQKCEVVFDSERAMARVRSIHAVTSLTAVADIAMRPTSVVRSFSSARTRARIGNAVMESTTPLKTRKGSCCTFGYQEQMKTQWLILQYQFNWKSIAGDTTGA</sequence>